<dbReference type="PROSITE" id="PS50111">
    <property type="entry name" value="CHEMOTAXIS_TRANSDUC_2"/>
    <property type="match status" value="1"/>
</dbReference>
<dbReference type="SUPFAM" id="SSF58104">
    <property type="entry name" value="Methyl-accepting chemotaxis protein (MCP) signaling domain"/>
    <property type="match status" value="1"/>
</dbReference>
<evidence type="ECO:0000256" key="3">
    <source>
        <dbReference type="ARBA" id="ARBA00023136"/>
    </source>
</evidence>
<evidence type="ECO:0000313" key="11">
    <source>
        <dbReference type="Proteomes" id="UP001501734"/>
    </source>
</evidence>
<name>A0ABP7V8D5_9BACI</name>
<evidence type="ECO:0000256" key="1">
    <source>
        <dbReference type="ARBA" id="ARBA00004236"/>
    </source>
</evidence>
<evidence type="ECO:0000256" key="2">
    <source>
        <dbReference type="ARBA" id="ARBA00022475"/>
    </source>
</evidence>
<comment type="similarity">
    <text evidence="5">Belongs to the methyl-accepting chemotaxis (MCP) protein family.</text>
</comment>
<evidence type="ECO:0000313" key="10">
    <source>
        <dbReference type="EMBL" id="GAA4061799.1"/>
    </source>
</evidence>
<dbReference type="PANTHER" id="PTHR32089">
    <property type="entry name" value="METHYL-ACCEPTING CHEMOTAXIS PROTEIN MCPB"/>
    <property type="match status" value="1"/>
</dbReference>
<dbReference type="Proteomes" id="UP001501734">
    <property type="component" value="Unassembled WGS sequence"/>
</dbReference>
<proteinExistence type="inferred from homology"/>
<keyword evidence="4 6" id="KW-0807">Transducer</keyword>
<accession>A0ABP7V8D5</accession>
<evidence type="ECO:0000256" key="6">
    <source>
        <dbReference type="PROSITE-ProRule" id="PRU00284"/>
    </source>
</evidence>
<dbReference type="PROSITE" id="PS50885">
    <property type="entry name" value="HAMP"/>
    <property type="match status" value="1"/>
</dbReference>
<protein>
    <submittedName>
        <fullName evidence="10">Methyl-accepting chemotaxis protein</fullName>
    </submittedName>
</protein>
<dbReference type="EMBL" id="BAABDL010000028">
    <property type="protein sequence ID" value="GAA4061799.1"/>
    <property type="molecule type" value="Genomic_DNA"/>
</dbReference>
<evidence type="ECO:0000259" key="9">
    <source>
        <dbReference type="PROSITE" id="PS50885"/>
    </source>
</evidence>
<feature type="transmembrane region" description="Helical" evidence="7">
    <location>
        <begin position="188"/>
        <end position="212"/>
    </location>
</feature>
<keyword evidence="2" id="KW-1003">Cell membrane</keyword>
<dbReference type="CDD" id="cd06225">
    <property type="entry name" value="HAMP"/>
    <property type="match status" value="1"/>
</dbReference>
<keyword evidence="7" id="KW-1133">Transmembrane helix</keyword>
<evidence type="ECO:0000256" key="5">
    <source>
        <dbReference type="ARBA" id="ARBA00029447"/>
    </source>
</evidence>
<dbReference type="SMART" id="SM00283">
    <property type="entry name" value="MA"/>
    <property type="match status" value="1"/>
</dbReference>
<sequence>MKKKNWNRFNLSRLSIAWKYGLILIVIFILLITATTLVSRAIHQTNQDMEILNRDSDRALLVNELNDLIQSKALSVMGYAQFGSQNYIDDVDAKDHEIVEQIDKLTGQMTSEQQTAHLTTITSLNEQLTEMLYQEFMTVSGNREFVMRLHSNRYIQLTEETISQLENLRDLIVADRDLALENANQSQVFAQLILLVSMFVAIVIAVVLVLIISRHVSNRLQKVVRASERIATGDLTETSNHLQGNDEIGRLNQTINQMRLQLRQMTESIKQTSGVVDRQSEQLNQSAEDVKSGTQQIAATMEEVASGSETQATVAYQLANMMTTFVEKIADIDQTNETIQGSLTSVQAETDQGQFFMKKSVEQMNVIDQIVQNVIVQLEGLDRQATQITKLISVIRDISEQTNLLALNASIEAARAGEHGLGFNVVANEVRKLAEEVNDSVSEITAIVQDNQTETKAVSLALKQSYDEVRQGTEDIKLTGVHFNAIEQAIGTMTDNVKSVISNLAILSRDSGSVNQAVQEIASISQQSAAGVEETTSSVEQTSSTMEQIASRAQTLFESSQALSNFVEQFKI</sequence>
<dbReference type="Pfam" id="PF00015">
    <property type="entry name" value="MCPsignal"/>
    <property type="match status" value="1"/>
</dbReference>
<dbReference type="Gene3D" id="6.10.340.10">
    <property type="match status" value="1"/>
</dbReference>
<dbReference type="SMART" id="SM00304">
    <property type="entry name" value="HAMP"/>
    <property type="match status" value="2"/>
</dbReference>
<organism evidence="10 11">
    <name type="scientific">Amphibacillus indicireducens</name>
    <dbReference type="NCBI Taxonomy" id="1076330"/>
    <lineage>
        <taxon>Bacteria</taxon>
        <taxon>Bacillati</taxon>
        <taxon>Bacillota</taxon>
        <taxon>Bacilli</taxon>
        <taxon>Bacillales</taxon>
        <taxon>Bacillaceae</taxon>
        <taxon>Amphibacillus</taxon>
    </lineage>
</organism>
<keyword evidence="11" id="KW-1185">Reference proteome</keyword>
<keyword evidence="7" id="KW-0812">Transmembrane</keyword>
<dbReference type="InterPro" id="IPR004089">
    <property type="entry name" value="MCPsignal_dom"/>
</dbReference>
<reference evidence="11" key="1">
    <citation type="journal article" date="2019" name="Int. J. Syst. Evol. Microbiol.">
        <title>The Global Catalogue of Microorganisms (GCM) 10K type strain sequencing project: providing services to taxonomists for standard genome sequencing and annotation.</title>
        <authorList>
            <consortium name="The Broad Institute Genomics Platform"/>
            <consortium name="The Broad Institute Genome Sequencing Center for Infectious Disease"/>
            <person name="Wu L."/>
            <person name="Ma J."/>
        </authorList>
    </citation>
    <scope>NUCLEOTIDE SEQUENCE [LARGE SCALE GENOMIC DNA]</scope>
    <source>
        <strain evidence="11">JCM 17250</strain>
    </source>
</reference>
<comment type="caution">
    <text evidence="10">The sequence shown here is derived from an EMBL/GenBank/DDBJ whole genome shotgun (WGS) entry which is preliminary data.</text>
</comment>
<evidence type="ECO:0000256" key="4">
    <source>
        <dbReference type="ARBA" id="ARBA00023224"/>
    </source>
</evidence>
<gene>
    <name evidence="10" type="ORF">GCM10022410_05950</name>
</gene>
<dbReference type="InterPro" id="IPR004090">
    <property type="entry name" value="Chemotax_Me-accpt_rcpt"/>
</dbReference>
<dbReference type="Pfam" id="PF00672">
    <property type="entry name" value="HAMP"/>
    <property type="match status" value="1"/>
</dbReference>
<keyword evidence="3 7" id="KW-0472">Membrane</keyword>
<evidence type="ECO:0000256" key="7">
    <source>
        <dbReference type="SAM" id="Phobius"/>
    </source>
</evidence>
<dbReference type="Gene3D" id="1.10.287.950">
    <property type="entry name" value="Methyl-accepting chemotaxis protein"/>
    <property type="match status" value="1"/>
</dbReference>
<dbReference type="InterPro" id="IPR003660">
    <property type="entry name" value="HAMP_dom"/>
</dbReference>
<comment type="subcellular location">
    <subcellularLocation>
        <location evidence="1">Cell membrane</location>
    </subcellularLocation>
</comment>
<dbReference type="PANTHER" id="PTHR32089:SF112">
    <property type="entry name" value="LYSOZYME-LIKE PROTEIN-RELATED"/>
    <property type="match status" value="1"/>
</dbReference>
<dbReference type="PRINTS" id="PR00260">
    <property type="entry name" value="CHEMTRNSDUCR"/>
</dbReference>
<feature type="domain" description="Methyl-accepting transducer" evidence="8">
    <location>
        <begin position="286"/>
        <end position="543"/>
    </location>
</feature>
<evidence type="ECO:0000259" key="8">
    <source>
        <dbReference type="PROSITE" id="PS50111"/>
    </source>
</evidence>
<dbReference type="RefSeq" id="WP_344910183.1">
    <property type="nucleotide sequence ID" value="NZ_BAABDL010000028.1"/>
</dbReference>
<feature type="domain" description="HAMP" evidence="9">
    <location>
        <begin position="214"/>
        <end position="267"/>
    </location>
</feature>